<dbReference type="Proteomes" id="UP001165083">
    <property type="component" value="Unassembled WGS sequence"/>
</dbReference>
<dbReference type="OrthoDB" id="102977at2759"/>
<dbReference type="EMBL" id="BSXW01001912">
    <property type="protein sequence ID" value="GMF39871.1"/>
    <property type="molecule type" value="Genomic_DNA"/>
</dbReference>
<evidence type="ECO:0000313" key="1">
    <source>
        <dbReference type="EMBL" id="GMF39871.1"/>
    </source>
</evidence>
<evidence type="ECO:0000313" key="2">
    <source>
        <dbReference type="Proteomes" id="UP001165083"/>
    </source>
</evidence>
<dbReference type="AlphaFoldDB" id="A0A9W6XJA2"/>
<proteinExistence type="predicted"/>
<gene>
    <name evidence="1" type="ORF">Plil01_001639400</name>
</gene>
<accession>A0A9W6XJA2</accession>
<keyword evidence="2" id="KW-1185">Reference proteome</keyword>
<name>A0A9W6XJA2_9STRA</name>
<comment type="caution">
    <text evidence="1">The sequence shown here is derived from an EMBL/GenBank/DDBJ whole genome shotgun (WGS) entry which is preliminary data.</text>
</comment>
<organism evidence="1 2">
    <name type="scientific">Phytophthora lilii</name>
    <dbReference type="NCBI Taxonomy" id="2077276"/>
    <lineage>
        <taxon>Eukaryota</taxon>
        <taxon>Sar</taxon>
        <taxon>Stramenopiles</taxon>
        <taxon>Oomycota</taxon>
        <taxon>Peronosporomycetes</taxon>
        <taxon>Peronosporales</taxon>
        <taxon>Peronosporaceae</taxon>
        <taxon>Phytophthora</taxon>
    </lineage>
</organism>
<sequence length="149" mass="16666">MELANTLNYPKSGNKLKSITGFKIYIYFHEHALGDSEAVIPKIIRENKHVINFPKTTEIVVLEIVRPEHTVISAMPPAVVLNPKWSLRGIAKGGGNCNGSKYIFMLITEGHPVCAADVWCAHVQNRVVDIEPELVFKIDLIDLHIQRIG</sequence>
<reference evidence="1" key="1">
    <citation type="submission" date="2023-04" db="EMBL/GenBank/DDBJ databases">
        <title>Phytophthora lilii NBRC 32176.</title>
        <authorList>
            <person name="Ichikawa N."/>
            <person name="Sato H."/>
            <person name="Tonouchi N."/>
        </authorList>
    </citation>
    <scope>NUCLEOTIDE SEQUENCE</scope>
    <source>
        <strain evidence="1">NBRC 32176</strain>
    </source>
</reference>
<protein>
    <submittedName>
        <fullName evidence="1">Unnamed protein product</fullName>
    </submittedName>
</protein>